<keyword evidence="2" id="KW-0001">2Fe-2S</keyword>
<evidence type="ECO:0000256" key="2">
    <source>
        <dbReference type="ARBA" id="ARBA00022714"/>
    </source>
</evidence>
<protein>
    <submittedName>
        <fullName evidence="7">Formate dehydrogenase subunit gamma</fullName>
    </submittedName>
</protein>
<dbReference type="CDD" id="cd03081">
    <property type="entry name" value="TRX_Fd_NuoE_FDH_gamma"/>
    <property type="match status" value="1"/>
</dbReference>
<dbReference type="SUPFAM" id="SSF52833">
    <property type="entry name" value="Thioredoxin-like"/>
    <property type="match status" value="1"/>
</dbReference>
<dbReference type="InterPro" id="IPR028431">
    <property type="entry name" value="NADP_DH_HndA-like"/>
</dbReference>
<gene>
    <name evidence="7" type="ORF">QWZ10_11550</name>
</gene>
<evidence type="ECO:0000256" key="5">
    <source>
        <dbReference type="ARBA" id="ARBA00023014"/>
    </source>
</evidence>
<evidence type="ECO:0000256" key="4">
    <source>
        <dbReference type="ARBA" id="ARBA00023004"/>
    </source>
</evidence>
<comment type="caution">
    <text evidence="7">The sequence shown here is derived from an EMBL/GenBank/DDBJ whole genome shotgun (WGS) entry which is preliminary data.</text>
</comment>
<evidence type="ECO:0000313" key="7">
    <source>
        <dbReference type="EMBL" id="MDN3712257.1"/>
    </source>
</evidence>
<dbReference type="PANTHER" id="PTHR43342:SF1">
    <property type="entry name" value="BIFURCATING [FEFE] HYDROGENASE GAMMA SUBUNIT"/>
    <property type="match status" value="1"/>
</dbReference>
<sequence length="163" mass="17786">MTRMPPDRAFDAEAQSHLQTIIARHIDREGPLLPILHDIQADWGMIPEDAQPILAKALGITRAEVYGVVSFYHDFRDHPTAPHVLRLCRAESCQSMGADELADQICKALGIGWHETTPDGRLTLEPVFCLGLCACAPSAELDGKLIGRANAAKIGRLVAEVRA</sequence>
<accession>A0ABT8D8T2</accession>
<organism evidence="7 8">
    <name type="scientific">Paracoccus cavernae</name>
    <dbReference type="NCBI Taxonomy" id="1571207"/>
    <lineage>
        <taxon>Bacteria</taxon>
        <taxon>Pseudomonadati</taxon>
        <taxon>Pseudomonadota</taxon>
        <taxon>Alphaproteobacteria</taxon>
        <taxon>Rhodobacterales</taxon>
        <taxon>Paracoccaceae</taxon>
        <taxon>Paracoccus</taxon>
    </lineage>
</organism>
<name>A0ABT8D8T2_9RHOB</name>
<keyword evidence="8" id="KW-1185">Reference proteome</keyword>
<comment type="similarity">
    <text evidence="1">Belongs to the complex I 24 kDa subunit family.</text>
</comment>
<dbReference type="InterPro" id="IPR002023">
    <property type="entry name" value="NuoE-like"/>
</dbReference>
<evidence type="ECO:0000256" key="3">
    <source>
        <dbReference type="ARBA" id="ARBA00022723"/>
    </source>
</evidence>
<dbReference type="PANTHER" id="PTHR43342">
    <property type="entry name" value="NADH-QUINONE OXIDOREDUCTASE, E SUBUNIT"/>
    <property type="match status" value="1"/>
</dbReference>
<dbReference type="Pfam" id="PF01257">
    <property type="entry name" value="2Fe-2S_thioredx"/>
    <property type="match status" value="1"/>
</dbReference>
<comment type="cofactor">
    <cofactor evidence="6">
        <name>[2Fe-2S] cluster</name>
        <dbReference type="ChEBI" id="CHEBI:190135"/>
    </cofactor>
</comment>
<dbReference type="Gene3D" id="1.10.10.1590">
    <property type="entry name" value="NADH-quinone oxidoreductase subunit E"/>
    <property type="match status" value="1"/>
</dbReference>
<dbReference type="NCBIfam" id="NF004638">
    <property type="entry name" value="PRK05988.1"/>
    <property type="match status" value="1"/>
</dbReference>
<evidence type="ECO:0000256" key="1">
    <source>
        <dbReference type="ARBA" id="ARBA00010643"/>
    </source>
</evidence>
<keyword evidence="3" id="KW-0479">Metal-binding</keyword>
<dbReference type="EMBL" id="JAUFRC010000001">
    <property type="protein sequence ID" value="MDN3712257.1"/>
    <property type="molecule type" value="Genomic_DNA"/>
</dbReference>
<dbReference type="PROSITE" id="PS01099">
    <property type="entry name" value="COMPLEX1_24K"/>
    <property type="match status" value="1"/>
</dbReference>
<proteinExistence type="inferred from homology"/>
<keyword evidence="4" id="KW-0408">Iron</keyword>
<evidence type="ECO:0000256" key="6">
    <source>
        <dbReference type="ARBA" id="ARBA00034078"/>
    </source>
</evidence>
<dbReference type="Gene3D" id="3.40.30.10">
    <property type="entry name" value="Glutaredoxin"/>
    <property type="match status" value="1"/>
</dbReference>
<dbReference type="InterPro" id="IPR036249">
    <property type="entry name" value="Thioredoxin-like_sf"/>
</dbReference>
<dbReference type="Proteomes" id="UP001243846">
    <property type="component" value="Unassembled WGS sequence"/>
</dbReference>
<evidence type="ECO:0000313" key="8">
    <source>
        <dbReference type="Proteomes" id="UP001243846"/>
    </source>
</evidence>
<dbReference type="RefSeq" id="WP_377687774.1">
    <property type="nucleotide sequence ID" value="NZ_JBHMDZ010000046.1"/>
</dbReference>
<dbReference type="InterPro" id="IPR041921">
    <property type="entry name" value="NuoE_N"/>
</dbReference>
<keyword evidence="5" id="KW-0411">Iron-sulfur</keyword>
<dbReference type="PIRSF" id="PIRSF000216">
    <property type="entry name" value="NADH_DH_24kDa"/>
    <property type="match status" value="1"/>
</dbReference>
<reference evidence="8" key="1">
    <citation type="journal article" date="2019" name="Int. J. Syst. Evol. Microbiol.">
        <title>The Global Catalogue of Microorganisms (GCM) 10K type strain sequencing project: providing services to taxonomists for standard genome sequencing and annotation.</title>
        <authorList>
            <consortium name="The Broad Institute Genomics Platform"/>
            <consortium name="The Broad Institute Genome Sequencing Center for Infectious Disease"/>
            <person name="Wu L."/>
            <person name="Ma J."/>
        </authorList>
    </citation>
    <scope>NUCLEOTIDE SEQUENCE [LARGE SCALE GENOMIC DNA]</scope>
    <source>
        <strain evidence="8">CECT 8482</strain>
    </source>
</reference>